<protein>
    <submittedName>
        <fullName evidence="1">Uncharacterized protein</fullName>
    </submittedName>
</protein>
<name>A0ABT7Q927_9GAMM</name>
<evidence type="ECO:0000313" key="1">
    <source>
        <dbReference type="EMBL" id="MDM5130021.1"/>
    </source>
</evidence>
<reference evidence="1" key="1">
    <citation type="submission" date="2024-05" db="EMBL/GenBank/DDBJ databases">
        <title>WGS of Aeromonas isolates.</title>
        <authorList>
            <person name="Lee H."/>
        </authorList>
    </citation>
    <scope>NUCLEOTIDE SEQUENCE</scope>
    <source>
        <strain evidence="1">LP308</strain>
    </source>
</reference>
<dbReference type="RefSeq" id="WP_290040866.1">
    <property type="nucleotide sequence ID" value="NZ_JAOPLU010000001.1"/>
</dbReference>
<evidence type="ECO:0000313" key="2">
    <source>
        <dbReference type="Proteomes" id="UP001168109"/>
    </source>
</evidence>
<organism evidence="1 2">
    <name type="scientific">Aeromonas piscicola</name>
    <dbReference type="NCBI Taxonomy" id="600645"/>
    <lineage>
        <taxon>Bacteria</taxon>
        <taxon>Pseudomonadati</taxon>
        <taxon>Pseudomonadota</taxon>
        <taxon>Gammaproteobacteria</taxon>
        <taxon>Aeromonadales</taxon>
        <taxon>Aeromonadaceae</taxon>
        <taxon>Aeromonas</taxon>
    </lineage>
</organism>
<dbReference type="Proteomes" id="UP001168109">
    <property type="component" value="Unassembled WGS sequence"/>
</dbReference>
<dbReference type="EMBL" id="JAOPLU010000001">
    <property type="protein sequence ID" value="MDM5130021.1"/>
    <property type="molecule type" value="Genomic_DNA"/>
</dbReference>
<accession>A0ABT7Q927</accession>
<gene>
    <name evidence="1" type="ORF">OB962_03255</name>
</gene>
<proteinExistence type="predicted"/>
<comment type="caution">
    <text evidence="1">The sequence shown here is derived from an EMBL/GenBank/DDBJ whole genome shotgun (WGS) entry which is preliminary data.</text>
</comment>
<keyword evidence="2" id="KW-1185">Reference proteome</keyword>
<sequence>MLSSINRIVTDTGSPGLPAELQDAIRNRVAFLFVRGADGFVLKPIVELGITGVLVWVGWGDSGAPEHHLPEVKRLARMIGARWLRFHSVRKGWLKAAPKMGWERRLDDADGLYVFQINL</sequence>